<dbReference type="Gene3D" id="3.40.50.1950">
    <property type="entry name" value="Flavin prenyltransferase-like"/>
    <property type="match status" value="1"/>
</dbReference>
<evidence type="ECO:0000256" key="5">
    <source>
        <dbReference type="HAMAP-Rule" id="MF_01984"/>
    </source>
</evidence>
<name>C4FK13_9AQUI</name>
<dbReference type="NCBIfam" id="NF004685">
    <property type="entry name" value="PRK06029.1"/>
    <property type="match status" value="1"/>
</dbReference>
<reference evidence="7 8" key="1">
    <citation type="submission" date="2009-04" db="EMBL/GenBank/DDBJ databases">
        <authorList>
            <person name="Reysenbach A.-L."/>
            <person name="Heidelberg J.F."/>
            <person name="Nelson W.C."/>
        </authorList>
    </citation>
    <scope>NUCLEOTIDE SEQUENCE [LARGE SCALE GENOMIC DNA]</scope>
    <source>
        <strain evidence="7 8">SS-5</strain>
    </source>
</reference>
<keyword evidence="3 5" id="KW-0288">FMN</keyword>
<dbReference type="RefSeq" id="WP_007546849.1">
    <property type="nucleotide sequence ID" value="NZ_ABZS01000076.1"/>
</dbReference>
<evidence type="ECO:0000259" key="6">
    <source>
        <dbReference type="Pfam" id="PF02441"/>
    </source>
</evidence>
<feature type="binding site" evidence="5">
    <location>
        <position position="35"/>
    </location>
    <ligand>
        <name>FMN</name>
        <dbReference type="ChEBI" id="CHEBI:58210"/>
    </ligand>
</feature>
<evidence type="ECO:0000256" key="4">
    <source>
        <dbReference type="ARBA" id="ARBA00022679"/>
    </source>
</evidence>
<comment type="catalytic activity">
    <reaction evidence="5">
        <text>dimethylallyl phosphate + FMNH2 = prenylated FMNH2 + phosphate</text>
        <dbReference type="Rhea" id="RHEA:37743"/>
        <dbReference type="ChEBI" id="CHEBI:43474"/>
        <dbReference type="ChEBI" id="CHEBI:57618"/>
        <dbReference type="ChEBI" id="CHEBI:87467"/>
        <dbReference type="ChEBI" id="CHEBI:88052"/>
        <dbReference type="EC" id="2.5.1.129"/>
    </reaction>
</comment>
<evidence type="ECO:0000313" key="7">
    <source>
        <dbReference type="EMBL" id="EEP60588.1"/>
    </source>
</evidence>
<organism evidence="7 8">
    <name type="scientific">Sulfurihydrogenibium yellowstonense SS-5</name>
    <dbReference type="NCBI Taxonomy" id="432331"/>
    <lineage>
        <taxon>Bacteria</taxon>
        <taxon>Pseudomonadati</taxon>
        <taxon>Aquificota</taxon>
        <taxon>Aquificia</taxon>
        <taxon>Aquificales</taxon>
        <taxon>Hydrogenothermaceae</taxon>
        <taxon>Sulfurihydrogenibium</taxon>
    </lineage>
</organism>
<feature type="domain" description="Flavoprotein" evidence="6">
    <location>
        <begin position="2"/>
        <end position="176"/>
    </location>
</feature>
<dbReference type="HAMAP" id="MF_01984">
    <property type="entry name" value="ubiX_pad"/>
    <property type="match status" value="1"/>
</dbReference>
<gene>
    <name evidence="5" type="primary">ubiX</name>
    <name evidence="7" type="ORF">SULYE_0913</name>
</gene>
<feature type="binding site" evidence="5">
    <location>
        <position position="156"/>
    </location>
    <ligand>
        <name>dimethylallyl phosphate</name>
        <dbReference type="ChEBI" id="CHEBI:88052"/>
    </ligand>
</feature>
<dbReference type="NCBIfam" id="TIGR00421">
    <property type="entry name" value="ubiX_pad"/>
    <property type="match status" value="1"/>
</dbReference>
<keyword evidence="1 5" id="KW-0637">Prenyltransferase</keyword>
<feature type="binding site" evidence="5">
    <location>
        <position position="126"/>
    </location>
    <ligand>
        <name>FMN</name>
        <dbReference type="ChEBI" id="CHEBI:58210"/>
    </ligand>
</feature>
<evidence type="ECO:0000256" key="2">
    <source>
        <dbReference type="ARBA" id="ARBA00022630"/>
    </source>
</evidence>
<dbReference type="OrthoDB" id="9781577at2"/>
<dbReference type="InterPro" id="IPR004507">
    <property type="entry name" value="UbiX-like"/>
</dbReference>
<dbReference type="Pfam" id="PF02441">
    <property type="entry name" value="Flavoprotein"/>
    <property type="match status" value="1"/>
</dbReference>
<keyword evidence="7" id="KW-0456">Lyase</keyword>
<feature type="binding site" evidence="5">
    <location>
        <begin position="91"/>
        <end position="94"/>
    </location>
    <ligand>
        <name>FMN</name>
        <dbReference type="ChEBI" id="CHEBI:58210"/>
    </ligand>
</feature>
<protein>
    <recommendedName>
        <fullName evidence="5">Flavin prenyltransferase UbiX</fullName>
        <ecNumber evidence="5">2.5.1.129</ecNumber>
    </recommendedName>
</protein>
<dbReference type="AlphaFoldDB" id="C4FK13"/>
<proteinExistence type="inferred from homology"/>
<keyword evidence="4 5" id="KW-0808">Transferase</keyword>
<comment type="similarity">
    <text evidence="5">Belongs to the UbiX/PAD1 family.</text>
</comment>
<dbReference type="GO" id="GO:0106141">
    <property type="term" value="F:flavin prenyltransferase activity"/>
    <property type="evidence" value="ECO:0007669"/>
    <property type="project" value="UniProtKB-EC"/>
</dbReference>
<dbReference type="Proteomes" id="UP000005540">
    <property type="component" value="Unassembled WGS sequence"/>
</dbReference>
<dbReference type="SUPFAM" id="SSF52507">
    <property type="entry name" value="Homo-oligomeric flavin-containing Cys decarboxylases, HFCD"/>
    <property type="match status" value="1"/>
</dbReference>
<feature type="binding site" evidence="5">
    <location>
        <position position="172"/>
    </location>
    <ligand>
        <name>dimethylallyl phosphate</name>
        <dbReference type="ChEBI" id="CHEBI:88052"/>
    </ligand>
</feature>
<evidence type="ECO:0000256" key="3">
    <source>
        <dbReference type="ARBA" id="ARBA00022643"/>
    </source>
</evidence>
<dbReference type="InterPro" id="IPR003382">
    <property type="entry name" value="Flavoprotein"/>
</dbReference>
<dbReference type="EC" id="2.5.1.129" evidence="5"/>
<feature type="binding site" evidence="5">
    <location>
        <begin position="10"/>
        <end position="12"/>
    </location>
    <ligand>
        <name>FMN</name>
        <dbReference type="ChEBI" id="CHEBI:58210"/>
    </ligand>
</feature>
<comment type="caution">
    <text evidence="5">Lacks conserved residue(s) required for the propagation of feature annotation.</text>
</comment>
<accession>C4FK13</accession>
<keyword evidence="8" id="KW-1185">Reference proteome</keyword>
<sequence length="189" mass="21088">MKKFIVGITGASGFIYGKRLVEELAKENYVYLVVSESAFIVMEKEEGITKSEFIKKLPRNVEIFDNKNIAAPISSGSQLVKTEGVIIAPCSMDTLAAVANGISTNLIQRVCDVALKERKKLYLLVREMPFSLIHVENMKKVMLAGGIVASASPGFYHKPKTLDDMINFVIGKILDSFDVKHNLFKRWTE</sequence>
<dbReference type="InterPro" id="IPR036551">
    <property type="entry name" value="Flavin_trans-like"/>
</dbReference>
<dbReference type="GO" id="GO:0016829">
    <property type="term" value="F:lyase activity"/>
    <property type="evidence" value="ECO:0007669"/>
    <property type="project" value="UniProtKB-KW"/>
</dbReference>
<keyword evidence="2 5" id="KW-0285">Flavoprotein</keyword>
<evidence type="ECO:0000256" key="1">
    <source>
        <dbReference type="ARBA" id="ARBA00022602"/>
    </source>
</evidence>
<comment type="caution">
    <text evidence="7">The sequence shown here is derived from an EMBL/GenBank/DDBJ whole genome shotgun (WGS) entry which is preliminary data.</text>
</comment>
<dbReference type="EMBL" id="ABZS01000076">
    <property type="protein sequence ID" value="EEP60588.1"/>
    <property type="molecule type" value="Genomic_DNA"/>
</dbReference>
<evidence type="ECO:0000313" key="8">
    <source>
        <dbReference type="Proteomes" id="UP000005540"/>
    </source>
</evidence>
<comment type="function">
    <text evidence="5">Flavin prenyltransferase that catalyzes the synthesis of the prenylated FMN cofactor (prenyl-FMN) for 4-hydroxy-3-polyprenylbenzoic acid decarboxylase UbiD. The prenyltransferase is metal-independent and links a dimethylallyl moiety from dimethylallyl monophosphate (DMAP) to the flavin N5 and C6 atoms of FMN.</text>
</comment>